<proteinExistence type="predicted"/>
<dbReference type="EMBL" id="GGEC01011489">
    <property type="protein sequence ID" value="MBW91972.1"/>
    <property type="molecule type" value="Transcribed_RNA"/>
</dbReference>
<keyword evidence="1" id="KW-1133">Transmembrane helix</keyword>
<keyword evidence="1" id="KW-0812">Transmembrane</keyword>
<protein>
    <submittedName>
        <fullName evidence="2">Uncharacterized protein</fullName>
    </submittedName>
</protein>
<dbReference type="AlphaFoldDB" id="A0A2P2JEU1"/>
<reference evidence="2" key="1">
    <citation type="submission" date="2018-02" db="EMBL/GenBank/DDBJ databases">
        <title>Rhizophora mucronata_Transcriptome.</title>
        <authorList>
            <person name="Meera S.P."/>
            <person name="Sreeshan A."/>
            <person name="Augustine A."/>
        </authorList>
    </citation>
    <scope>NUCLEOTIDE SEQUENCE</scope>
    <source>
        <tissue evidence="2">Leaf</tissue>
    </source>
</reference>
<dbReference type="PANTHER" id="PTHR31210">
    <property type="entry name" value="OS06G0731900 PROTEIN"/>
    <property type="match status" value="1"/>
</dbReference>
<accession>A0A2P2JEU1</accession>
<evidence type="ECO:0000313" key="2">
    <source>
        <dbReference type="EMBL" id="MBW91972.1"/>
    </source>
</evidence>
<feature type="transmembrane region" description="Helical" evidence="1">
    <location>
        <begin position="21"/>
        <end position="43"/>
    </location>
</feature>
<evidence type="ECO:0000256" key="1">
    <source>
        <dbReference type="SAM" id="Phobius"/>
    </source>
</evidence>
<keyword evidence="1" id="KW-0472">Membrane</keyword>
<dbReference type="InterPro" id="IPR007877">
    <property type="entry name" value="DUF707"/>
</dbReference>
<organism evidence="2">
    <name type="scientific">Rhizophora mucronata</name>
    <name type="common">Asiatic mangrove</name>
    <dbReference type="NCBI Taxonomy" id="61149"/>
    <lineage>
        <taxon>Eukaryota</taxon>
        <taxon>Viridiplantae</taxon>
        <taxon>Streptophyta</taxon>
        <taxon>Embryophyta</taxon>
        <taxon>Tracheophyta</taxon>
        <taxon>Spermatophyta</taxon>
        <taxon>Magnoliopsida</taxon>
        <taxon>eudicotyledons</taxon>
        <taxon>Gunneridae</taxon>
        <taxon>Pentapetalae</taxon>
        <taxon>rosids</taxon>
        <taxon>fabids</taxon>
        <taxon>Malpighiales</taxon>
        <taxon>Rhizophoraceae</taxon>
        <taxon>Rhizophora</taxon>
    </lineage>
</organism>
<sequence>MGTIHCSGTSRKTTNDNVRRVVTTILGVVFGFFVGISFPSLYFSKIHLPSSIVLSRDGQLIGGRSRYDRSQSVESAGSGNVTKIYVPTNPHGAELLPPGIIVAESDFYLHRLWGDPSEVRCVRLIKK</sequence>
<name>A0A2P2JEU1_RHIMU</name>
<dbReference type="PANTHER" id="PTHR31210:SF43">
    <property type="entry name" value="STORAGE PROTEIN-RELATED"/>
    <property type="match status" value="1"/>
</dbReference>